<reference evidence="3 4" key="1">
    <citation type="journal article" date="2018" name="Nat. Ecol. Evol.">
        <title>Pezizomycetes genomes reveal the molecular basis of ectomycorrhizal truffle lifestyle.</title>
        <authorList>
            <person name="Murat C."/>
            <person name="Payen T."/>
            <person name="Noel B."/>
            <person name="Kuo A."/>
            <person name="Morin E."/>
            <person name="Chen J."/>
            <person name="Kohler A."/>
            <person name="Krizsan K."/>
            <person name="Balestrini R."/>
            <person name="Da Silva C."/>
            <person name="Montanini B."/>
            <person name="Hainaut M."/>
            <person name="Levati E."/>
            <person name="Barry K.W."/>
            <person name="Belfiori B."/>
            <person name="Cichocki N."/>
            <person name="Clum A."/>
            <person name="Dockter R.B."/>
            <person name="Fauchery L."/>
            <person name="Guy J."/>
            <person name="Iotti M."/>
            <person name="Le Tacon F."/>
            <person name="Lindquist E.A."/>
            <person name="Lipzen A."/>
            <person name="Malagnac F."/>
            <person name="Mello A."/>
            <person name="Molinier V."/>
            <person name="Miyauchi S."/>
            <person name="Poulain J."/>
            <person name="Riccioni C."/>
            <person name="Rubini A."/>
            <person name="Sitrit Y."/>
            <person name="Splivallo R."/>
            <person name="Traeger S."/>
            <person name="Wang M."/>
            <person name="Zifcakova L."/>
            <person name="Wipf D."/>
            <person name="Zambonelli A."/>
            <person name="Paolocci F."/>
            <person name="Nowrousian M."/>
            <person name="Ottonello S."/>
            <person name="Baldrian P."/>
            <person name="Spatafora J.W."/>
            <person name="Henrissat B."/>
            <person name="Nagy L.G."/>
            <person name="Aury J.M."/>
            <person name="Wincker P."/>
            <person name="Grigoriev I.V."/>
            <person name="Bonfante P."/>
            <person name="Martin F.M."/>
        </authorList>
    </citation>
    <scope>NUCLEOTIDE SEQUENCE [LARGE SCALE GENOMIC DNA]</scope>
    <source>
        <strain evidence="3 4">RN42</strain>
    </source>
</reference>
<evidence type="ECO:0000313" key="4">
    <source>
        <dbReference type="Proteomes" id="UP000275078"/>
    </source>
</evidence>
<evidence type="ECO:0000313" key="3">
    <source>
        <dbReference type="EMBL" id="RPA78236.1"/>
    </source>
</evidence>
<name>A0A3N4HYQ9_ASCIM</name>
<organism evidence="3 4">
    <name type="scientific">Ascobolus immersus RN42</name>
    <dbReference type="NCBI Taxonomy" id="1160509"/>
    <lineage>
        <taxon>Eukaryota</taxon>
        <taxon>Fungi</taxon>
        <taxon>Dikarya</taxon>
        <taxon>Ascomycota</taxon>
        <taxon>Pezizomycotina</taxon>
        <taxon>Pezizomycetes</taxon>
        <taxon>Pezizales</taxon>
        <taxon>Ascobolaceae</taxon>
        <taxon>Ascobolus</taxon>
    </lineage>
</organism>
<keyword evidence="4" id="KW-1185">Reference proteome</keyword>
<keyword evidence="2" id="KW-0812">Transmembrane</keyword>
<feature type="region of interest" description="Disordered" evidence="1">
    <location>
        <begin position="55"/>
        <end position="85"/>
    </location>
</feature>
<protein>
    <submittedName>
        <fullName evidence="3">Uncharacterized protein</fullName>
    </submittedName>
</protein>
<keyword evidence="2" id="KW-0472">Membrane</keyword>
<sequence>MVATPILGPRSWFSHLHSDPLFFLVPLYAFHHVCPIFLPYTAIYSHRHHLPIKTAPIQPQQTPPPHHSRQRRLQRRSHIPARETVVTNPGPMGDCGCNKLGPSLFCSSPSVASFLQHSVSLSVSVCLFSGRSLWQCWSLA</sequence>
<dbReference type="Proteomes" id="UP000275078">
    <property type="component" value="Unassembled WGS sequence"/>
</dbReference>
<dbReference type="EMBL" id="ML119713">
    <property type="protein sequence ID" value="RPA78236.1"/>
    <property type="molecule type" value="Genomic_DNA"/>
</dbReference>
<accession>A0A3N4HYQ9</accession>
<feature type="compositionally biased region" description="Basic residues" evidence="1">
    <location>
        <begin position="66"/>
        <end position="79"/>
    </location>
</feature>
<gene>
    <name evidence="3" type="ORF">BJ508DRAFT_156617</name>
</gene>
<evidence type="ECO:0000256" key="2">
    <source>
        <dbReference type="SAM" id="Phobius"/>
    </source>
</evidence>
<proteinExistence type="predicted"/>
<dbReference type="AlphaFoldDB" id="A0A3N4HYQ9"/>
<feature type="transmembrane region" description="Helical" evidence="2">
    <location>
        <begin position="20"/>
        <end position="43"/>
    </location>
</feature>
<keyword evidence="2" id="KW-1133">Transmembrane helix</keyword>
<evidence type="ECO:0000256" key="1">
    <source>
        <dbReference type="SAM" id="MobiDB-lite"/>
    </source>
</evidence>